<dbReference type="PANTHER" id="PTHR10815:SF13">
    <property type="entry name" value="METHYLATED-DNA--PROTEIN-CYSTEINE METHYLTRANSFERASE"/>
    <property type="match status" value="1"/>
</dbReference>
<dbReference type="CDD" id="cd06445">
    <property type="entry name" value="ATase"/>
    <property type="match status" value="1"/>
</dbReference>
<comment type="catalytic activity">
    <reaction evidence="8 9">
        <text>a 6-O-methyl-2'-deoxyguanosine in DNA + L-cysteinyl-[protein] = S-methyl-L-cysteinyl-[protein] + a 2'-deoxyguanosine in DNA</text>
        <dbReference type="Rhea" id="RHEA:24000"/>
        <dbReference type="Rhea" id="RHEA-COMP:10131"/>
        <dbReference type="Rhea" id="RHEA-COMP:10132"/>
        <dbReference type="Rhea" id="RHEA-COMP:11367"/>
        <dbReference type="Rhea" id="RHEA-COMP:11368"/>
        <dbReference type="ChEBI" id="CHEBI:29950"/>
        <dbReference type="ChEBI" id="CHEBI:82612"/>
        <dbReference type="ChEBI" id="CHEBI:85445"/>
        <dbReference type="ChEBI" id="CHEBI:85448"/>
        <dbReference type="EC" id="2.1.1.63"/>
    </reaction>
</comment>
<proteinExistence type="inferred from homology"/>
<organism evidence="11 12">
    <name type="scientific">Trichlorobacter lovleyi (strain ATCC BAA-1151 / DSM 17278 / SZ)</name>
    <name type="common">Geobacter lovleyi</name>
    <dbReference type="NCBI Taxonomy" id="398767"/>
    <lineage>
        <taxon>Bacteria</taxon>
        <taxon>Pseudomonadati</taxon>
        <taxon>Thermodesulfobacteriota</taxon>
        <taxon>Desulfuromonadia</taxon>
        <taxon>Geobacterales</taxon>
        <taxon>Geobacteraceae</taxon>
        <taxon>Trichlorobacter</taxon>
    </lineage>
</organism>
<evidence type="ECO:0000256" key="6">
    <source>
        <dbReference type="ARBA" id="ARBA00022763"/>
    </source>
</evidence>
<dbReference type="GO" id="GO:0003908">
    <property type="term" value="F:methylated-DNA-[protein]-cysteine S-methyltransferase activity"/>
    <property type="evidence" value="ECO:0007669"/>
    <property type="project" value="UniProtKB-UniRule"/>
</dbReference>
<evidence type="ECO:0000256" key="5">
    <source>
        <dbReference type="ARBA" id="ARBA00022679"/>
    </source>
</evidence>
<evidence type="ECO:0000256" key="9">
    <source>
        <dbReference type="HAMAP-Rule" id="MF_00772"/>
    </source>
</evidence>
<dbReference type="Pfam" id="PF01035">
    <property type="entry name" value="DNA_binding_1"/>
    <property type="match status" value="1"/>
</dbReference>
<evidence type="ECO:0000256" key="4">
    <source>
        <dbReference type="ARBA" id="ARBA00022603"/>
    </source>
</evidence>
<evidence type="ECO:0000256" key="1">
    <source>
        <dbReference type="ARBA" id="ARBA00001286"/>
    </source>
</evidence>
<evidence type="ECO:0000313" key="12">
    <source>
        <dbReference type="Proteomes" id="UP000002420"/>
    </source>
</evidence>
<comment type="function">
    <text evidence="9">Involved in the cellular defense against the biological effects of O6-methylguanine (O6-MeG) and O4-methylthymine (O4-MeT) in DNA. Repairs the methylated nucleobase in DNA by stoichiometrically transferring the methyl group to a cysteine residue in the enzyme. This is a suicide reaction: the enzyme is irreversibly inactivated.</text>
</comment>
<dbReference type="InterPro" id="IPR001497">
    <property type="entry name" value="MethylDNA_cys_MeTrfase_AS"/>
</dbReference>
<dbReference type="InterPro" id="IPR023546">
    <property type="entry name" value="MGMT"/>
</dbReference>
<dbReference type="GO" id="GO:0032259">
    <property type="term" value="P:methylation"/>
    <property type="evidence" value="ECO:0007669"/>
    <property type="project" value="UniProtKB-KW"/>
</dbReference>
<comment type="subcellular location">
    <subcellularLocation>
        <location evidence="9">Cytoplasm</location>
    </subcellularLocation>
</comment>
<dbReference type="HAMAP" id="MF_00772">
    <property type="entry name" value="OGT"/>
    <property type="match status" value="1"/>
</dbReference>
<comment type="miscellaneous">
    <text evidence="9">This enzyme catalyzes only one turnover and therefore is not strictly catalytic. According to one definition, an enzyme is a biocatalyst that acts repeatedly and over many reaction cycles.</text>
</comment>
<dbReference type="FunFam" id="1.10.10.10:FF:000214">
    <property type="entry name" value="Methylated-DNA--protein-cysteine methyltransferase"/>
    <property type="match status" value="1"/>
</dbReference>
<dbReference type="InterPro" id="IPR014048">
    <property type="entry name" value="MethylDNA_cys_MeTrfase_DNA-bd"/>
</dbReference>
<dbReference type="AlphaFoldDB" id="B3E3E4"/>
<dbReference type="InterPro" id="IPR036388">
    <property type="entry name" value="WH-like_DNA-bd_sf"/>
</dbReference>
<dbReference type="GO" id="GO:0006307">
    <property type="term" value="P:DNA alkylation repair"/>
    <property type="evidence" value="ECO:0007669"/>
    <property type="project" value="UniProtKB-UniRule"/>
</dbReference>
<accession>B3E3E4</accession>
<name>B3E3E4_TRIL1</name>
<keyword evidence="3 9" id="KW-0963">Cytoplasm</keyword>
<dbReference type="NCBIfam" id="TIGR00589">
    <property type="entry name" value="ogt"/>
    <property type="match status" value="1"/>
</dbReference>
<evidence type="ECO:0000256" key="3">
    <source>
        <dbReference type="ARBA" id="ARBA00022490"/>
    </source>
</evidence>
<dbReference type="Gene3D" id="1.10.10.10">
    <property type="entry name" value="Winged helix-like DNA-binding domain superfamily/Winged helix DNA-binding domain"/>
    <property type="match status" value="1"/>
</dbReference>
<protein>
    <recommendedName>
        <fullName evidence="9">Methylated-DNA--protein-cysteine methyltransferase</fullName>
        <ecNumber evidence="9">2.1.1.63</ecNumber>
    </recommendedName>
    <alternativeName>
        <fullName evidence="9">6-O-methylguanine-DNA methyltransferase</fullName>
        <shortName evidence="9">MGMT</shortName>
    </alternativeName>
    <alternativeName>
        <fullName evidence="9">O-6-methylguanine-DNA-alkyltransferase</fullName>
    </alternativeName>
</protein>
<dbReference type="KEGG" id="glo:Glov_2047"/>
<sequence>MCASYVSRYITGQGVGAVLATDLGICRVWLPGDDLSDVDRIAASESELTRKAAQQLEQYFQGCLQQFDLPVDISSLTLFQQRVLQLTMQIPYGNSRTYGDLAAEAGSPGAARAVGGALGANPVPVIIPCHRVVASNGALTGYSATGGIMMKKFLLSLEGVDFRAIKKI</sequence>
<dbReference type="eggNOG" id="COG0350">
    <property type="taxonomic scope" value="Bacteria"/>
</dbReference>
<dbReference type="RefSeq" id="WP_012470102.1">
    <property type="nucleotide sequence ID" value="NC_010814.1"/>
</dbReference>
<feature type="active site" description="Nucleophile; methyl group acceptor" evidence="9">
    <location>
        <position position="129"/>
    </location>
</feature>
<keyword evidence="5 9" id="KW-0808">Transferase</keyword>
<dbReference type="EC" id="2.1.1.63" evidence="9"/>
<evidence type="ECO:0000256" key="8">
    <source>
        <dbReference type="ARBA" id="ARBA00049348"/>
    </source>
</evidence>
<dbReference type="STRING" id="398767.Glov_2047"/>
<evidence type="ECO:0000313" key="11">
    <source>
        <dbReference type="EMBL" id="ACD95763.1"/>
    </source>
</evidence>
<dbReference type="Gene3D" id="3.30.160.70">
    <property type="entry name" value="Methylated DNA-protein cysteine methyltransferase domain"/>
    <property type="match status" value="1"/>
</dbReference>
<dbReference type="PROSITE" id="PS00374">
    <property type="entry name" value="MGMT"/>
    <property type="match status" value="1"/>
</dbReference>
<dbReference type="GO" id="GO:0005737">
    <property type="term" value="C:cytoplasm"/>
    <property type="evidence" value="ECO:0007669"/>
    <property type="project" value="UniProtKB-SubCell"/>
</dbReference>
<comment type="similarity">
    <text evidence="2 9">Belongs to the MGMT family.</text>
</comment>
<reference evidence="11 12" key="1">
    <citation type="submission" date="2008-05" db="EMBL/GenBank/DDBJ databases">
        <title>Complete sequence of chromosome of Geobacter lovleyi SZ.</title>
        <authorList>
            <consortium name="US DOE Joint Genome Institute"/>
            <person name="Lucas S."/>
            <person name="Copeland A."/>
            <person name="Lapidus A."/>
            <person name="Glavina del Rio T."/>
            <person name="Dalin E."/>
            <person name="Tice H."/>
            <person name="Bruce D."/>
            <person name="Goodwin L."/>
            <person name="Pitluck S."/>
            <person name="Chertkov O."/>
            <person name="Meincke L."/>
            <person name="Brettin T."/>
            <person name="Detter J.C."/>
            <person name="Han C."/>
            <person name="Tapia R."/>
            <person name="Kuske C.R."/>
            <person name="Schmutz J."/>
            <person name="Larimer F."/>
            <person name="Land M."/>
            <person name="Hauser L."/>
            <person name="Kyrpides N."/>
            <person name="Mikhailova N."/>
            <person name="Sung Y."/>
            <person name="Fletcher K.E."/>
            <person name="Ritalahti K.M."/>
            <person name="Loeffler F.E."/>
            <person name="Richardson P."/>
        </authorList>
    </citation>
    <scope>NUCLEOTIDE SEQUENCE [LARGE SCALE GENOMIC DNA]</scope>
    <source>
        <strain evidence="12">ATCC BAA-1151 / DSM 17278 / SZ</strain>
    </source>
</reference>
<evidence type="ECO:0000256" key="2">
    <source>
        <dbReference type="ARBA" id="ARBA00008711"/>
    </source>
</evidence>
<keyword evidence="12" id="KW-1185">Reference proteome</keyword>
<keyword evidence="4 9" id="KW-0489">Methyltransferase</keyword>
<dbReference type="HOGENOM" id="CLU_000445_52_2_7"/>
<feature type="domain" description="Methylated-DNA-[protein]-cysteine S-methyltransferase DNA binding" evidence="10">
    <location>
        <begin position="79"/>
        <end position="160"/>
    </location>
</feature>
<gene>
    <name evidence="11" type="ordered locus">Glov_2047</name>
</gene>
<keyword evidence="6 9" id="KW-0227">DNA damage</keyword>
<dbReference type="Proteomes" id="UP000002420">
    <property type="component" value="Chromosome"/>
</dbReference>
<dbReference type="EMBL" id="CP001089">
    <property type="protein sequence ID" value="ACD95763.1"/>
    <property type="molecule type" value="Genomic_DNA"/>
</dbReference>
<dbReference type="SUPFAM" id="SSF53155">
    <property type="entry name" value="Methylated DNA-protein cysteine methyltransferase domain"/>
    <property type="match status" value="1"/>
</dbReference>
<evidence type="ECO:0000256" key="7">
    <source>
        <dbReference type="ARBA" id="ARBA00023204"/>
    </source>
</evidence>
<evidence type="ECO:0000259" key="10">
    <source>
        <dbReference type="Pfam" id="PF01035"/>
    </source>
</evidence>
<dbReference type="SUPFAM" id="SSF46767">
    <property type="entry name" value="Methylated DNA-protein cysteine methyltransferase, C-terminal domain"/>
    <property type="match status" value="1"/>
</dbReference>
<dbReference type="InterPro" id="IPR036631">
    <property type="entry name" value="MGMT_N_sf"/>
</dbReference>
<dbReference type="PANTHER" id="PTHR10815">
    <property type="entry name" value="METHYLATED-DNA--PROTEIN-CYSTEINE METHYLTRANSFERASE"/>
    <property type="match status" value="1"/>
</dbReference>
<dbReference type="InterPro" id="IPR036217">
    <property type="entry name" value="MethylDNA_cys_MeTrfase_DNAb"/>
</dbReference>
<keyword evidence="7 9" id="KW-0234">DNA repair</keyword>
<comment type="catalytic activity">
    <reaction evidence="1 9">
        <text>a 4-O-methyl-thymidine in DNA + L-cysteinyl-[protein] = a thymidine in DNA + S-methyl-L-cysteinyl-[protein]</text>
        <dbReference type="Rhea" id="RHEA:53428"/>
        <dbReference type="Rhea" id="RHEA-COMP:10131"/>
        <dbReference type="Rhea" id="RHEA-COMP:10132"/>
        <dbReference type="Rhea" id="RHEA-COMP:13555"/>
        <dbReference type="Rhea" id="RHEA-COMP:13556"/>
        <dbReference type="ChEBI" id="CHEBI:29950"/>
        <dbReference type="ChEBI" id="CHEBI:82612"/>
        <dbReference type="ChEBI" id="CHEBI:137386"/>
        <dbReference type="ChEBI" id="CHEBI:137387"/>
        <dbReference type="EC" id="2.1.1.63"/>
    </reaction>
</comment>